<evidence type="ECO:0000313" key="3">
    <source>
        <dbReference type="Proteomes" id="UP001501866"/>
    </source>
</evidence>
<sequence>MSSSPPQAASADASRVRATSARVRRTTRSTPRFRVAARVLPARGIAYPANVKHDKL</sequence>
<evidence type="ECO:0000256" key="1">
    <source>
        <dbReference type="SAM" id="MobiDB-lite"/>
    </source>
</evidence>
<gene>
    <name evidence="2" type="ORF">GCM10010451_40090</name>
</gene>
<feature type="compositionally biased region" description="Low complexity" evidence="1">
    <location>
        <begin position="1"/>
        <end position="21"/>
    </location>
</feature>
<keyword evidence="3" id="KW-1185">Reference proteome</keyword>
<protein>
    <submittedName>
        <fullName evidence="2">Uncharacterized protein</fullName>
    </submittedName>
</protein>
<evidence type="ECO:0000313" key="2">
    <source>
        <dbReference type="EMBL" id="GAA3186715.1"/>
    </source>
</evidence>
<accession>A0ABP6PQT3</accession>
<feature type="region of interest" description="Disordered" evidence="1">
    <location>
        <begin position="1"/>
        <end position="30"/>
    </location>
</feature>
<dbReference type="Proteomes" id="UP001501866">
    <property type="component" value="Unassembled WGS sequence"/>
</dbReference>
<proteinExistence type="predicted"/>
<comment type="caution">
    <text evidence="2">The sequence shown here is derived from an EMBL/GenBank/DDBJ whole genome shotgun (WGS) entry which is preliminary data.</text>
</comment>
<organism evidence="2 3">
    <name type="scientific">Streptomyces virens</name>
    <dbReference type="NCBI Taxonomy" id="285572"/>
    <lineage>
        <taxon>Bacteria</taxon>
        <taxon>Bacillati</taxon>
        <taxon>Actinomycetota</taxon>
        <taxon>Actinomycetes</taxon>
        <taxon>Kitasatosporales</taxon>
        <taxon>Streptomycetaceae</taxon>
        <taxon>Streptomyces</taxon>
    </lineage>
</organism>
<dbReference type="EMBL" id="BAAAUH010000030">
    <property type="protein sequence ID" value="GAA3186715.1"/>
    <property type="molecule type" value="Genomic_DNA"/>
</dbReference>
<reference evidence="3" key="1">
    <citation type="journal article" date="2019" name="Int. J. Syst. Evol. Microbiol.">
        <title>The Global Catalogue of Microorganisms (GCM) 10K type strain sequencing project: providing services to taxonomists for standard genome sequencing and annotation.</title>
        <authorList>
            <consortium name="The Broad Institute Genomics Platform"/>
            <consortium name="The Broad Institute Genome Sequencing Center for Infectious Disease"/>
            <person name="Wu L."/>
            <person name="Ma J."/>
        </authorList>
    </citation>
    <scope>NUCLEOTIDE SEQUENCE [LARGE SCALE GENOMIC DNA]</scope>
    <source>
        <strain evidence="3">JCM 9095</strain>
    </source>
</reference>
<name>A0ABP6PQT3_9ACTN</name>